<name>A0A3N4ICX1_ASCIM</name>
<evidence type="ECO:0000256" key="1">
    <source>
        <dbReference type="SAM" id="MobiDB-lite"/>
    </source>
</evidence>
<gene>
    <name evidence="3" type="ORF">BJ508DRAFT_308197</name>
</gene>
<protein>
    <submittedName>
        <fullName evidence="3">Uncharacterized protein</fullName>
    </submittedName>
</protein>
<keyword evidence="4" id="KW-1185">Reference proteome</keyword>
<evidence type="ECO:0000256" key="2">
    <source>
        <dbReference type="SAM" id="SignalP"/>
    </source>
</evidence>
<feature type="region of interest" description="Disordered" evidence="1">
    <location>
        <begin position="332"/>
        <end position="365"/>
    </location>
</feature>
<sequence>MQVITVTRVLLLHLLPLLLLSVGSQGRALDYSNLGDEILIPSSESDFNSSTLGSSTSWQRDYHISKRGIIFPEEYPNPSRQSMDTFMQTFYTNPKHQDVVNPKAIRNDIFPLDNPLHNTVMNSAIFHKLTTPDLVLGMSGLRGCSSVVIFNSNAVYTSHYYEQLSLSPPPDELSEWVKAYPAIYASATTHTAQLDRHLQHLVLNGLTQGVSHNGKTEQVSLRKHAPSFKSPDTLAFLIHPLIASSPEDQPFYTTALDRIQRTVEDILPNIRGKIARLPYKPRGNVPDAQLAKLSKSAADKKVDKAGKLATVELEAMAHGNLLFQYSDVKIVKKPATPPPPKSGGRTSERVEKAKAKPEPESKIYM</sequence>
<feature type="chain" id="PRO_5018198004" evidence="2">
    <location>
        <begin position="27"/>
        <end position="365"/>
    </location>
</feature>
<reference evidence="3 4" key="1">
    <citation type="journal article" date="2018" name="Nat. Ecol. Evol.">
        <title>Pezizomycetes genomes reveal the molecular basis of ectomycorrhizal truffle lifestyle.</title>
        <authorList>
            <person name="Murat C."/>
            <person name="Payen T."/>
            <person name="Noel B."/>
            <person name="Kuo A."/>
            <person name="Morin E."/>
            <person name="Chen J."/>
            <person name="Kohler A."/>
            <person name="Krizsan K."/>
            <person name="Balestrini R."/>
            <person name="Da Silva C."/>
            <person name="Montanini B."/>
            <person name="Hainaut M."/>
            <person name="Levati E."/>
            <person name="Barry K.W."/>
            <person name="Belfiori B."/>
            <person name="Cichocki N."/>
            <person name="Clum A."/>
            <person name="Dockter R.B."/>
            <person name="Fauchery L."/>
            <person name="Guy J."/>
            <person name="Iotti M."/>
            <person name="Le Tacon F."/>
            <person name="Lindquist E.A."/>
            <person name="Lipzen A."/>
            <person name="Malagnac F."/>
            <person name="Mello A."/>
            <person name="Molinier V."/>
            <person name="Miyauchi S."/>
            <person name="Poulain J."/>
            <person name="Riccioni C."/>
            <person name="Rubini A."/>
            <person name="Sitrit Y."/>
            <person name="Splivallo R."/>
            <person name="Traeger S."/>
            <person name="Wang M."/>
            <person name="Zifcakova L."/>
            <person name="Wipf D."/>
            <person name="Zambonelli A."/>
            <person name="Paolocci F."/>
            <person name="Nowrousian M."/>
            <person name="Ottonello S."/>
            <person name="Baldrian P."/>
            <person name="Spatafora J.W."/>
            <person name="Henrissat B."/>
            <person name="Nagy L.G."/>
            <person name="Aury J.M."/>
            <person name="Wincker P."/>
            <person name="Grigoriev I.V."/>
            <person name="Bonfante P."/>
            <person name="Martin F.M."/>
        </authorList>
    </citation>
    <scope>NUCLEOTIDE SEQUENCE [LARGE SCALE GENOMIC DNA]</scope>
    <source>
        <strain evidence="3 4">RN42</strain>
    </source>
</reference>
<dbReference type="OrthoDB" id="3564678at2759"/>
<feature type="signal peptide" evidence="2">
    <location>
        <begin position="1"/>
        <end position="26"/>
    </location>
</feature>
<dbReference type="AlphaFoldDB" id="A0A3N4ICX1"/>
<feature type="compositionally biased region" description="Basic and acidic residues" evidence="1">
    <location>
        <begin position="346"/>
        <end position="365"/>
    </location>
</feature>
<dbReference type="STRING" id="1160509.A0A3N4ICX1"/>
<proteinExistence type="predicted"/>
<evidence type="ECO:0000313" key="3">
    <source>
        <dbReference type="EMBL" id="RPA79574.1"/>
    </source>
</evidence>
<evidence type="ECO:0000313" key="4">
    <source>
        <dbReference type="Proteomes" id="UP000275078"/>
    </source>
</evidence>
<dbReference type="Proteomes" id="UP000275078">
    <property type="component" value="Unassembled WGS sequence"/>
</dbReference>
<keyword evidence="2" id="KW-0732">Signal</keyword>
<dbReference type="EMBL" id="ML119697">
    <property type="protein sequence ID" value="RPA79574.1"/>
    <property type="molecule type" value="Genomic_DNA"/>
</dbReference>
<organism evidence="3 4">
    <name type="scientific">Ascobolus immersus RN42</name>
    <dbReference type="NCBI Taxonomy" id="1160509"/>
    <lineage>
        <taxon>Eukaryota</taxon>
        <taxon>Fungi</taxon>
        <taxon>Dikarya</taxon>
        <taxon>Ascomycota</taxon>
        <taxon>Pezizomycotina</taxon>
        <taxon>Pezizomycetes</taxon>
        <taxon>Pezizales</taxon>
        <taxon>Ascobolaceae</taxon>
        <taxon>Ascobolus</taxon>
    </lineage>
</organism>
<accession>A0A3N4ICX1</accession>